<accession>A0AAD1UKW0</accession>
<proteinExistence type="predicted"/>
<evidence type="ECO:0000313" key="2">
    <source>
        <dbReference type="Proteomes" id="UP001295684"/>
    </source>
</evidence>
<name>A0AAD1UKW0_EUPCR</name>
<dbReference type="AlphaFoldDB" id="A0AAD1UKW0"/>
<gene>
    <name evidence="1" type="ORF">ECRASSUSDP1_LOCUS11954</name>
</gene>
<organism evidence="1 2">
    <name type="scientific">Euplotes crassus</name>
    <dbReference type="NCBI Taxonomy" id="5936"/>
    <lineage>
        <taxon>Eukaryota</taxon>
        <taxon>Sar</taxon>
        <taxon>Alveolata</taxon>
        <taxon>Ciliophora</taxon>
        <taxon>Intramacronucleata</taxon>
        <taxon>Spirotrichea</taxon>
        <taxon>Hypotrichia</taxon>
        <taxon>Euplotida</taxon>
        <taxon>Euplotidae</taxon>
        <taxon>Moneuplotes</taxon>
    </lineage>
</organism>
<dbReference type="Gene3D" id="2.100.10.30">
    <property type="entry name" value="Jacalin-like lectin domain"/>
    <property type="match status" value="1"/>
</dbReference>
<protein>
    <submittedName>
        <fullName evidence="1">Uncharacterized protein</fullName>
    </submittedName>
</protein>
<evidence type="ECO:0000313" key="1">
    <source>
        <dbReference type="EMBL" id="CAI2370637.1"/>
    </source>
</evidence>
<keyword evidence="2" id="KW-1185">Reference proteome</keyword>
<reference evidence="1" key="1">
    <citation type="submission" date="2023-07" db="EMBL/GenBank/DDBJ databases">
        <authorList>
            <consortium name="AG Swart"/>
            <person name="Singh M."/>
            <person name="Singh A."/>
            <person name="Seah K."/>
            <person name="Emmerich C."/>
        </authorList>
    </citation>
    <scope>NUCLEOTIDE SEQUENCE</scope>
    <source>
        <strain evidence="1">DP1</strain>
    </source>
</reference>
<comment type="caution">
    <text evidence="1">The sequence shown here is derived from an EMBL/GenBank/DDBJ whole genome shotgun (WGS) entry which is preliminary data.</text>
</comment>
<dbReference type="InterPro" id="IPR036404">
    <property type="entry name" value="Jacalin-like_lectin_dom_sf"/>
</dbReference>
<sequence length="332" mass="38010">MGCLQAKEKKVKTNVYKIKENEKRDLFMIDTHDDDSESLDQKRINLRRRSNKSDDFDNLRSNTNTLSVFSTHTKVQSCRDDPRIISLTSNISKVHKKITSVDDINLLECSKFWRICEINVYADDYISGIIVKYCLPGGQTFTSSHTRACSLKKKRNFAKPQNSNLSHHNCESLQLEYHEFITKLKVKNDENGMTKVTLETNLGGKLNITGKKDSEICKIHKLDLTQEKKSLIGLQTFYTDNIVGISCYISEMTFSDTKDLSKENLASMATMMSSPRQATQKIKKIKKVKKVVVKRKKKTVAPKIRKHDDGLPVIKEEQLAEESVISREVKIL</sequence>
<dbReference type="EMBL" id="CAMPGE010011834">
    <property type="protein sequence ID" value="CAI2370637.1"/>
    <property type="molecule type" value="Genomic_DNA"/>
</dbReference>
<dbReference type="Proteomes" id="UP001295684">
    <property type="component" value="Unassembled WGS sequence"/>
</dbReference>